<dbReference type="EMBL" id="JBHTLI010000001">
    <property type="protein sequence ID" value="MFD1095939.1"/>
    <property type="molecule type" value="Genomic_DNA"/>
</dbReference>
<dbReference type="SUPFAM" id="SSF52141">
    <property type="entry name" value="Uracil-DNA glycosylase-like"/>
    <property type="match status" value="1"/>
</dbReference>
<keyword evidence="8 9" id="KW-0234">DNA repair</keyword>
<comment type="function">
    <text evidence="2 9 11">Excises uracil residues from the DNA which can arise as a result of misincorporation of dUMP residues by DNA polymerase or due to deamination of cytosine.</text>
</comment>
<dbReference type="SMART" id="SM00987">
    <property type="entry name" value="UreE_C"/>
    <property type="match status" value="1"/>
</dbReference>
<keyword evidence="14" id="KW-1185">Reference proteome</keyword>
<dbReference type="RefSeq" id="WP_380745076.1">
    <property type="nucleotide sequence ID" value="NZ_JBHTLI010000001.1"/>
</dbReference>
<dbReference type="PROSITE" id="PS00130">
    <property type="entry name" value="U_DNA_GLYCOSYLASE"/>
    <property type="match status" value="1"/>
</dbReference>
<accession>A0ABW3NSJ6</accession>
<dbReference type="InterPro" id="IPR018085">
    <property type="entry name" value="Ura-DNA_Glyclase_AS"/>
</dbReference>
<evidence type="ECO:0000259" key="12">
    <source>
        <dbReference type="SMART" id="SM00986"/>
    </source>
</evidence>
<comment type="catalytic activity">
    <reaction evidence="1 9 11">
        <text>Hydrolyzes single-stranded DNA or mismatched double-stranded DNA and polynucleotides, releasing free uracil.</text>
        <dbReference type="EC" id="3.2.2.27"/>
    </reaction>
</comment>
<evidence type="ECO:0000256" key="2">
    <source>
        <dbReference type="ARBA" id="ARBA00002631"/>
    </source>
</evidence>
<dbReference type="InterPro" id="IPR036895">
    <property type="entry name" value="Uracil-DNA_glycosylase-like_sf"/>
</dbReference>
<feature type="domain" description="Uracil-DNA glycosylase-like" evidence="12">
    <location>
        <begin position="50"/>
        <end position="211"/>
    </location>
</feature>
<comment type="similarity">
    <text evidence="3 9 11">Belongs to the uracil-DNA glycosylase (UDG) superfamily. UNG family.</text>
</comment>
<proteinExistence type="inferred from homology"/>
<gene>
    <name evidence="9" type="primary">ung</name>
    <name evidence="13" type="ORF">ACFQ3Q_09275</name>
</gene>
<dbReference type="CDD" id="cd10027">
    <property type="entry name" value="UDG-F1-like"/>
    <property type="match status" value="1"/>
</dbReference>
<dbReference type="GO" id="GO:0004844">
    <property type="term" value="F:uracil DNA N-glycosylase activity"/>
    <property type="evidence" value="ECO:0007669"/>
    <property type="project" value="UniProtKB-EC"/>
</dbReference>
<evidence type="ECO:0000313" key="14">
    <source>
        <dbReference type="Proteomes" id="UP001597131"/>
    </source>
</evidence>
<keyword evidence="13" id="KW-0326">Glycosidase</keyword>
<evidence type="ECO:0000256" key="8">
    <source>
        <dbReference type="ARBA" id="ARBA00023204"/>
    </source>
</evidence>
<keyword evidence="7 9" id="KW-0378">Hydrolase</keyword>
<protein>
    <recommendedName>
        <fullName evidence="5 9">Uracil-DNA glycosylase</fullName>
        <shortName evidence="9">UDG</shortName>
        <ecNumber evidence="4 9">3.2.2.27</ecNumber>
    </recommendedName>
</protein>
<keyword evidence="9" id="KW-0963">Cytoplasm</keyword>
<feature type="active site" description="Proton acceptor" evidence="9 10">
    <location>
        <position position="65"/>
    </location>
</feature>
<dbReference type="Pfam" id="PF03167">
    <property type="entry name" value="UDG"/>
    <property type="match status" value="1"/>
</dbReference>
<dbReference type="NCBIfam" id="NF003591">
    <property type="entry name" value="PRK05254.1-4"/>
    <property type="match status" value="1"/>
</dbReference>
<organism evidence="13 14">
    <name type="scientific">Salegentibacter chungangensis</name>
    <dbReference type="NCBI Taxonomy" id="1335724"/>
    <lineage>
        <taxon>Bacteria</taxon>
        <taxon>Pseudomonadati</taxon>
        <taxon>Bacteroidota</taxon>
        <taxon>Flavobacteriia</taxon>
        <taxon>Flavobacteriales</taxon>
        <taxon>Flavobacteriaceae</taxon>
        <taxon>Salegentibacter</taxon>
    </lineage>
</organism>
<dbReference type="InterPro" id="IPR002043">
    <property type="entry name" value="UDG_fam1"/>
</dbReference>
<reference evidence="14" key="1">
    <citation type="journal article" date="2019" name="Int. J. Syst. Evol. Microbiol.">
        <title>The Global Catalogue of Microorganisms (GCM) 10K type strain sequencing project: providing services to taxonomists for standard genome sequencing and annotation.</title>
        <authorList>
            <consortium name="The Broad Institute Genomics Platform"/>
            <consortium name="The Broad Institute Genome Sequencing Center for Infectious Disease"/>
            <person name="Wu L."/>
            <person name="Ma J."/>
        </authorList>
    </citation>
    <scope>NUCLEOTIDE SEQUENCE [LARGE SCALE GENOMIC DNA]</scope>
    <source>
        <strain evidence="14">CCUG 64793</strain>
    </source>
</reference>
<evidence type="ECO:0000256" key="5">
    <source>
        <dbReference type="ARBA" id="ARBA00018429"/>
    </source>
</evidence>
<evidence type="ECO:0000256" key="6">
    <source>
        <dbReference type="ARBA" id="ARBA00022763"/>
    </source>
</evidence>
<comment type="subcellular location">
    <subcellularLocation>
        <location evidence="9">Cytoplasm</location>
    </subcellularLocation>
</comment>
<evidence type="ECO:0000256" key="1">
    <source>
        <dbReference type="ARBA" id="ARBA00001400"/>
    </source>
</evidence>
<dbReference type="PANTHER" id="PTHR11264:SF0">
    <property type="entry name" value="URACIL-DNA GLYCOSYLASE"/>
    <property type="match status" value="1"/>
</dbReference>
<sequence>MKVEIHPSWKKELKLEFGKEYFKDLVDFVKNEYSYHTCFPKGDDIFAAFEYSSFEDTKVVILGQDPYHGPGQAHGLCFSVNDGIAVPPSLVNIFREIREDIGKPVPNSGNLERWAKQGVLLLNATLTVRAHQAGSHQKKGWEHFTDRVIEIISEKKENVVFLLWGGYAKKKAKKIDSSKHLILTSGHPSPLSANRGYWFGNKHFSKTNEYLSKHGKEPINW</sequence>
<dbReference type="PANTHER" id="PTHR11264">
    <property type="entry name" value="URACIL-DNA GLYCOSYLASE"/>
    <property type="match status" value="1"/>
</dbReference>
<evidence type="ECO:0000256" key="11">
    <source>
        <dbReference type="RuleBase" id="RU003780"/>
    </source>
</evidence>
<dbReference type="NCBIfam" id="NF003592">
    <property type="entry name" value="PRK05254.1-5"/>
    <property type="match status" value="1"/>
</dbReference>
<comment type="caution">
    <text evidence="13">The sequence shown here is derived from an EMBL/GenBank/DDBJ whole genome shotgun (WGS) entry which is preliminary data.</text>
</comment>
<dbReference type="Gene3D" id="3.40.470.10">
    <property type="entry name" value="Uracil-DNA glycosylase-like domain"/>
    <property type="match status" value="1"/>
</dbReference>
<name>A0ABW3NSJ6_9FLAO</name>
<keyword evidence="6 9" id="KW-0227">DNA damage</keyword>
<dbReference type="HAMAP" id="MF_00148">
    <property type="entry name" value="UDG"/>
    <property type="match status" value="1"/>
</dbReference>
<dbReference type="SMART" id="SM00986">
    <property type="entry name" value="UDG"/>
    <property type="match status" value="1"/>
</dbReference>
<dbReference type="NCBIfam" id="NF003589">
    <property type="entry name" value="PRK05254.1-2"/>
    <property type="match status" value="1"/>
</dbReference>
<dbReference type="InterPro" id="IPR005122">
    <property type="entry name" value="Uracil-DNA_glycosylase-like"/>
</dbReference>
<dbReference type="NCBIfam" id="TIGR00628">
    <property type="entry name" value="ung"/>
    <property type="match status" value="1"/>
</dbReference>
<evidence type="ECO:0000256" key="3">
    <source>
        <dbReference type="ARBA" id="ARBA00008184"/>
    </source>
</evidence>
<dbReference type="NCBIfam" id="NF003588">
    <property type="entry name" value="PRK05254.1-1"/>
    <property type="match status" value="1"/>
</dbReference>
<dbReference type="EC" id="3.2.2.27" evidence="4 9"/>
<evidence type="ECO:0000256" key="9">
    <source>
        <dbReference type="HAMAP-Rule" id="MF_00148"/>
    </source>
</evidence>
<evidence type="ECO:0000256" key="4">
    <source>
        <dbReference type="ARBA" id="ARBA00012030"/>
    </source>
</evidence>
<dbReference type="Proteomes" id="UP001597131">
    <property type="component" value="Unassembled WGS sequence"/>
</dbReference>
<evidence type="ECO:0000256" key="7">
    <source>
        <dbReference type="ARBA" id="ARBA00022801"/>
    </source>
</evidence>
<evidence type="ECO:0000313" key="13">
    <source>
        <dbReference type="EMBL" id="MFD1095939.1"/>
    </source>
</evidence>
<evidence type="ECO:0000256" key="10">
    <source>
        <dbReference type="PROSITE-ProRule" id="PRU10072"/>
    </source>
</evidence>